<organism evidence="2 3">
    <name type="scientific">Chara braunii</name>
    <name type="common">Braun's stonewort</name>
    <dbReference type="NCBI Taxonomy" id="69332"/>
    <lineage>
        <taxon>Eukaryota</taxon>
        <taxon>Viridiplantae</taxon>
        <taxon>Streptophyta</taxon>
        <taxon>Charophyceae</taxon>
        <taxon>Charales</taxon>
        <taxon>Characeae</taxon>
        <taxon>Chara</taxon>
    </lineage>
</organism>
<evidence type="ECO:0000313" key="3">
    <source>
        <dbReference type="Proteomes" id="UP000265515"/>
    </source>
</evidence>
<dbReference type="EMBL" id="BFEA01000167">
    <property type="protein sequence ID" value="GBG72549.1"/>
    <property type="molecule type" value="Genomic_DNA"/>
</dbReference>
<accession>A0A388KR91</accession>
<keyword evidence="3" id="KW-1185">Reference proteome</keyword>
<gene>
    <name evidence="2" type="ORF">CBR_g12119</name>
</gene>
<sequence length="203" mass="23009">MEEGITARATRGMEEEAAEGDVVGMAVAEVDNGATKVKGIKGVKGMGDLILIGGPLFADIVISKRKGEWRKRHKPGARLPESERRKETVEVEEDDHEDEQDDRLRQEEDRRTKQRAKKRGALKEVELILRDAAPKKKKYAVRLEEGFDVENVIDRLLEGHNDLMTLKEIMASAPKLRDVLKGRFSRWLVPSVHLRLILPKEAE</sequence>
<name>A0A388KR91_CHABU</name>
<feature type="compositionally biased region" description="Basic and acidic residues" evidence="1">
    <location>
        <begin position="80"/>
        <end position="89"/>
    </location>
</feature>
<dbReference type="AlphaFoldDB" id="A0A388KR91"/>
<reference evidence="2 3" key="1">
    <citation type="journal article" date="2018" name="Cell">
        <title>The Chara Genome: Secondary Complexity and Implications for Plant Terrestrialization.</title>
        <authorList>
            <person name="Nishiyama T."/>
            <person name="Sakayama H."/>
            <person name="Vries J.D."/>
            <person name="Buschmann H."/>
            <person name="Saint-Marcoux D."/>
            <person name="Ullrich K.K."/>
            <person name="Haas F.B."/>
            <person name="Vanderstraeten L."/>
            <person name="Becker D."/>
            <person name="Lang D."/>
            <person name="Vosolsobe S."/>
            <person name="Rombauts S."/>
            <person name="Wilhelmsson P.K.I."/>
            <person name="Janitza P."/>
            <person name="Kern R."/>
            <person name="Heyl A."/>
            <person name="Rumpler F."/>
            <person name="Villalobos L.I.A.C."/>
            <person name="Clay J.M."/>
            <person name="Skokan R."/>
            <person name="Toyoda A."/>
            <person name="Suzuki Y."/>
            <person name="Kagoshima H."/>
            <person name="Schijlen E."/>
            <person name="Tajeshwar N."/>
            <person name="Catarino B."/>
            <person name="Hetherington A.J."/>
            <person name="Saltykova A."/>
            <person name="Bonnot C."/>
            <person name="Breuninger H."/>
            <person name="Symeonidi A."/>
            <person name="Radhakrishnan G.V."/>
            <person name="Van Nieuwerburgh F."/>
            <person name="Deforce D."/>
            <person name="Chang C."/>
            <person name="Karol K.G."/>
            <person name="Hedrich R."/>
            <person name="Ulvskov P."/>
            <person name="Glockner G."/>
            <person name="Delwiche C.F."/>
            <person name="Petrasek J."/>
            <person name="Van de Peer Y."/>
            <person name="Friml J."/>
            <person name="Beilby M."/>
            <person name="Dolan L."/>
            <person name="Kohara Y."/>
            <person name="Sugano S."/>
            <person name="Fujiyama A."/>
            <person name="Delaux P.-M."/>
            <person name="Quint M."/>
            <person name="TheiBen G."/>
            <person name="Hagemann M."/>
            <person name="Harholt J."/>
            <person name="Dunand C."/>
            <person name="Zachgo S."/>
            <person name="Langdale J."/>
            <person name="Maumus F."/>
            <person name="Straeten D.V.D."/>
            <person name="Gould S.B."/>
            <person name="Rensing S.A."/>
        </authorList>
    </citation>
    <scope>NUCLEOTIDE SEQUENCE [LARGE SCALE GENOMIC DNA]</scope>
    <source>
        <strain evidence="2 3">S276</strain>
    </source>
</reference>
<evidence type="ECO:0000256" key="1">
    <source>
        <dbReference type="SAM" id="MobiDB-lite"/>
    </source>
</evidence>
<comment type="caution">
    <text evidence="2">The sequence shown here is derived from an EMBL/GenBank/DDBJ whole genome shotgun (WGS) entry which is preliminary data.</text>
</comment>
<dbReference type="Proteomes" id="UP000265515">
    <property type="component" value="Unassembled WGS sequence"/>
</dbReference>
<feature type="region of interest" description="Disordered" evidence="1">
    <location>
        <begin position="69"/>
        <end position="117"/>
    </location>
</feature>
<feature type="compositionally biased region" description="Basic and acidic residues" evidence="1">
    <location>
        <begin position="102"/>
        <end position="111"/>
    </location>
</feature>
<proteinExistence type="predicted"/>
<feature type="compositionally biased region" description="Acidic residues" evidence="1">
    <location>
        <begin position="90"/>
        <end position="101"/>
    </location>
</feature>
<evidence type="ECO:0000313" key="2">
    <source>
        <dbReference type="EMBL" id="GBG72549.1"/>
    </source>
</evidence>
<protein>
    <submittedName>
        <fullName evidence="2">Uncharacterized protein</fullName>
    </submittedName>
</protein>
<dbReference type="Gramene" id="GBG72549">
    <property type="protein sequence ID" value="GBG72549"/>
    <property type="gene ID" value="CBR_g12119"/>
</dbReference>